<dbReference type="SUPFAM" id="SSF46955">
    <property type="entry name" value="Putative DNA-binding domain"/>
    <property type="match status" value="1"/>
</dbReference>
<dbReference type="PANTHER" id="PTHR10947">
    <property type="entry name" value="PHENYLALANYL-TRNA SYNTHETASE BETA CHAIN AND LEUCINE-RICH REPEAT-CONTAINING PROTEIN 47"/>
    <property type="match status" value="1"/>
</dbReference>
<evidence type="ECO:0000256" key="6">
    <source>
        <dbReference type="ARBA" id="ARBA00017032"/>
    </source>
</evidence>
<dbReference type="Pfam" id="PF03483">
    <property type="entry name" value="B3_4"/>
    <property type="match status" value="1"/>
</dbReference>
<dbReference type="GO" id="GO:0004826">
    <property type="term" value="F:phenylalanine-tRNA ligase activity"/>
    <property type="evidence" value="ECO:0007669"/>
    <property type="project" value="UniProtKB-EC"/>
</dbReference>
<organism evidence="18">
    <name type="scientific">marine metagenome</name>
    <dbReference type="NCBI Taxonomy" id="408172"/>
    <lineage>
        <taxon>unclassified sequences</taxon>
        <taxon>metagenomes</taxon>
        <taxon>ecological metagenomes</taxon>
    </lineage>
</organism>
<evidence type="ECO:0000259" key="17">
    <source>
        <dbReference type="PROSITE" id="PS51483"/>
    </source>
</evidence>
<dbReference type="SUPFAM" id="SSF56037">
    <property type="entry name" value="PheT/TilS domain"/>
    <property type="match status" value="1"/>
</dbReference>
<keyword evidence="10" id="KW-0547">Nucleotide-binding</keyword>
<evidence type="ECO:0000256" key="16">
    <source>
        <dbReference type="ARBA" id="ARBA00049255"/>
    </source>
</evidence>
<dbReference type="GO" id="GO:0005524">
    <property type="term" value="F:ATP binding"/>
    <property type="evidence" value="ECO:0007669"/>
    <property type="project" value="UniProtKB-KW"/>
</dbReference>
<dbReference type="SUPFAM" id="SSF55681">
    <property type="entry name" value="Class II aaRS and biotin synthetases"/>
    <property type="match status" value="1"/>
</dbReference>
<dbReference type="GO" id="GO:0009328">
    <property type="term" value="C:phenylalanine-tRNA ligase complex"/>
    <property type="evidence" value="ECO:0007669"/>
    <property type="project" value="TreeGrafter"/>
</dbReference>
<keyword evidence="12" id="KW-0460">Magnesium</keyword>
<name>A0A382LHR9_9ZZZZ</name>
<keyword evidence="13" id="KW-0648">Protein biosynthesis</keyword>
<evidence type="ECO:0000256" key="11">
    <source>
        <dbReference type="ARBA" id="ARBA00022840"/>
    </source>
</evidence>
<evidence type="ECO:0000256" key="12">
    <source>
        <dbReference type="ARBA" id="ARBA00022842"/>
    </source>
</evidence>
<comment type="subunit">
    <text evidence="4">Tetramer of two alpha and two beta subunits.</text>
</comment>
<dbReference type="InterPro" id="IPR045060">
    <property type="entry name" value="Phe-tRNA-ligase_IIc_bsu"/>
</dbReference>
<keyword evidence="7" id="KW-0963">Cytoplasm</keyword>
<evidence type="ECO:0000256" key="1">
    <source>
        <dbReference type="ARBA" id="ARBA00001946"/>
    </source>
</evidence>
<evidence type="ECO:0000313" key="18">
    <source>
        <dbReference type="EMBL" id="SVC36404.1"/>
    </source>
</evidence>
<evidence type="ECO:0000256" key="15">
    <source>
        <dbReference type="ARBA" id="ARBA00033189"/>
    </source>
</evidence>
<dbReference type="InterPro" id="IPR009061">
    <property type="entry name" value="DNA-bd_dom_put_sf"/>
</dbReference>
<keyword evidence="11" id="KW-0067">ATP-binding</keyword>
<dbReference type="AlphaFoldDB" id="A0A382LHR9"/>
<evidence type="ECO:0000256" key="8">
    <source>
        <dbReference type="ARBA" id="ARBA00022598"/>
    </source>
</evidence>
<comment type="cofactor">
    <cofactor evidence="1">
        <name>Mg(2+)</name>
        <dbReference type="ChEBI" id="CHEBI:18420"/>
    </cofactor>
</comment>
<evidence type="ECO:0000256" key="13">
    <source>
        <dbReference type="ARBA" id="ARBA00022917"/>
    </source>
</evidence>
<dbReference type="EC" id="6.1.1.20" evidence="5"/>
<evidence type="ECO:0000256" key="14">
    <source>
        <dbReference type="ARBA" id="ARBA00023146"/>
    </source>
</evidence>
<feature type="domain" description="B5" evidence="17">
    <location>
        <begin position="159"/>
        <end position="233"/>
    </location>
</feature>
<dbReference type="EMBL" id="UINC01087219">
    <property type="protein sequence ID" value="SVC36404.1"/>
    <property type="molecule type" value="Genomic_DNA"/>
</dbReference>
<dbReference type="Pfam" id="PF17759">
    <property type="entry name" value="tRNA_synthFbeta"/>
    <property type="match status" value="1"/>
</dbReference>
<evidence type="ECO:0000256" key="4">
    <source>
        <dbReference type="ARBA" id="ARBA00011209"/>
    </source>
</evidence>
<dbReference type="SMART" id="SM00874">
    <property type="entry name" value="B5"/>
    <property type="match status" value="1"/>
</dbReference>
<accession>A0A382LHR9</accession>
<evidence type="ECO:0000256" key="9">
    <source>
        <dbReference type="ARBA" id="ARBA00022723"/>
    </source>
</evidence>
<dbReference type="SMART" id="SM00873">
    <property type="entry name" value="B3_4"/>
    <property type="match status" value="1"/>
</dbReference>
<dbReference type="InterPro" id="IPR020825">
    <property type="entry name" value="Phe-tRNA_synthase-like_B3/B4"/>
</dbReference>
<keyword evidence="14" id="KW-0030">Aminoacyl-tRNA synthetase</keyword>
<comment type="subcellular location">
    <subcellularLocation>
        <location evidence="2">Cytoplasm</location>
    </subcellularLocation>
</comment>
<dbReference type="Gene3D" id="3.30.930.10">
    <property type="entry name" value="Bira Bifunctional Protein, Domain 2"/>
    <property type="match status" value="1"/>
</dbReference>
<feature type="non-terminal residue" evidence="18">
    <location>
        <position position="1"/>
    </location>
</feature>
<keyword evidence="8" id="KW-0436">Ligase</keyword>
<dbReference type="InterPro" id="IPR041616">
    <property type="entry name" value="PheRS_beta_core"/>
</dbReference>
<comment type="catalytic activity">
    <reaction evidence="16">
        <text>tRNA(Phe) + L-phenylalanine + ATP = L-phenylalanyl-tRNA(Phe) + AMP + diphosphate + H(+)</text>
        <dbReference type="Rhea" id="RHEA:19413"/>
        <dbReference type="Rhea" id="RHEA-COMP:9668"/>
        <dbReference type="Rhea" id="RHEA-COMP:9699"/>
        <dbReference type="ChEBI" id="CHEBI:15378"/>
        <dbReference type="ChEBI" id="CHEBI:30616"/>
        <dbReference type="ChEBI" id="CHEBI:33019"/>
        <dbReference type="ChEBI" id="CHEBI:58095"/>
        <dbReference type="ChEBI" id="CHEBI:78442"/>
        <dbReference type="ChEBI" id="CHEBI:78531"/>
        <dbReference type="ChEBI" id="CHEBI:456215"/>
        <dbReference type="EC" id="6.1.1.20"/>
    </reaction>
</comment>
<sequence>IRAINNVVDVTNYVMLEMGQPLHAYDLDTLAGHEITVRRAEDGVSFATLDGEERALNPEILMIADRERNIGVAGVMGGLNTEITDDSTSVFLEGACFDAVRVRRGSKSLGVSTDASQRFERGMDPELQGYAVDRAAQLISEFGGGEIAVGRIDVRTPSQPARTIPLRIDRLNGLLGTKIGKDQVVSFLESLGFTVRHNGDLSVLAPSFRRDITREADLIEEVARLYGYDQLEPVMSTPSPVDFHKVDETRQQRLHRQHWFDEVMTNLRNALTGSGFSEVMTHSFSNPDDLKCIDGNLSPVTVDNPISGEYAVMRTSLTANVLNLVRWNSNRKARNIRVFELGRVFRPRVGQSLPQESMQLCAALTGLRLDTHWSHIADPLDFFDLKGVVESTLARFLLDK</sequence>
<reference evidence="18" key="1">
    <citation type="submission" date="2018-05" db="EMBL/GenBank/DDBJ databases">
        <authorList>
            <person name="Lanie J.A."/>
            <person name="Ng W.-L."/>
            <person name="Kazmierczak K.M."/>
            <person name="Andrzejewski T.M."/>
            <person name="Davidsen T.M."/>
            <person name="Wayne K.J."/>
            <person name="Tettelin H."/>
            <person name="Glass J.I."/>
            <person name="Rusch D."/>
            <person name="Podicherti R."/>
            <person name="Tsui H.-C.T."/>
            <person name="Winkler M.E."/>
        </authorList>
    </citation>
    <scope>NUCLEOTIDE SEQUENCE</scope>
</reference>
<evidence type="ECO:0000256" key="10">
    <source>
        <dbReference type="ARBA" id="ARBA00022741"/>
    </source>
</evidence>
<evidence type="ECO:0000256" key="7">
    <source>
        <dbReference type="ARBA" id="ARBA00022490"/>
    </source>
</evidence>
<protein>
    <recommendedName>
        <fullName evidence="6">Phenylalanine--tRNA ligase beta subunit</fullName>
        <ecNumber evidence="5">6.1.1.20</ecNumber>
    </recommendedName>
    <alternativeName>
        <fullName evidence="15">Phenylalanyl-tRNA synthetase beta subunit</fullName>
    </alternativeName>
</protein>
<dbReference type="FunFam" id="3.30.56.10:FF:000002">
    <property type="entry name" value="Phenylalanine--tRNA ligase beta subunit"/>
    <property type="match status" value="1"/>
</dbReference>
<feature type="non-terminal residue" evidence="18">
    <location>
        <position position="400"/>
    </location>
</feature>
<dbReference type="Pfam" id="PF03484">
    <property type="entry name" value="B5"/>
    <property type="match status" value="1"/>
</dbReference>
<dbReference type="InterPro" id="IPR005147">
    <property type="entry name" value="tRNA_synthase_B5-dom"/>
</dbReference>
<dbReference type="PANTHER" id="PTHR10947:SF0">
    <property type="entry name" value="PHENYLALANINE--TRNA LIGASE BETA SUBUNIT"/>
    <property type="match status" value="1"/>
</dbReference>
<dbReference type="InterPro" id="IPR005146">
    <property type="entry name" value="B3/B4_tRNA-bd"/>
</dbReference>
<dbReference type="Gene3D" id="3.30.56.10">
    <property type="match status" value="1"/>
</dbReference>
<dbReference type="GO" id="GO:0006432">
    <property type="term" value="P:phenylalanyl-tRNA aminoacylation"/>
    <property type="evidence" value="ECO:0007669"/>
    <property type="project" value="InterPro"/>
</dbReference>
<dbReference type="PROSITE" id="PS51483">
    <property type="entry name" value="B5"/>
    <property type="match status" value="1"/>
</dbReference>
<dbReference type="GO" id="GO:0000287">
    <property type="term" value="F:magnesium ion binding"/>
    <property type="evidence" value="ECO:0007669"/>
    <property type="project" value="InterPro"/>
</dbReference>
<evidence type="ECO:0000256" key="2">
    <source>
        <dbReference type="ARBA" id="ARBA00004496"/>
    </source>
</evidence>
<gene>
    <name evidence="18" type="ORF">METZ01_LOCUS289258</name>
</gene>
<dbReference type="InterPro" id="IPR045864">
    <property type="entry name" value="aa-tRNA-synth_II/BPL/LPL"/>
</dbReference>
<proteinExistence type="inferred from homology"/>
<evidence type="ECO:0000256" key="5">
    <source>
        <dbReference type="ARBA" id="ARBA00012814"/>
    </source>
</evidence>
<comment type="similarity">
    <text evidence="3">Belongs to the phenylalanyl-tRNA synthetase beta subunit family. Type 1 subfamily.</text>
</comment>
<dbReference type="GO" id="GO:0003723">
    <property type="term" value="F:RNA binding"/>
    <property type="evidence" value="ECO:0007669"/>
    <property type="project" value="InterPro"/>
</dbReference>
<evidence type="ECO:0000256" key="3">
    <source>
        <dbReference type="ARBA" id="ARBA00008653"/>
    </source>
</evidence>
<dbReference type="Gene3D" id="3.50.40.10">
    <property type="entry name" value="Phenylalanyl-trna Synthetase, Chain B, domain 3"/>
    <property type="match status" value="1"/>
</dbReference>
<keyword evidence="9" id="KW-0479">Metal-binding</keyword>